<dbReference type="GO" id="GO:0015288">
    <property type="term" value="F:porin activity"/>
    <property type="evidence" value="ECO:0007669"/>
    <property type="project" value="TreeGrafter"/>
</dbReference>
<evidence type="ECO:0000256" key="8">
    <source>
        <dbReference type="SAM" id="SignalP"/>
    </source>
</evidence>
<name>A0A9E2L5T2_9BACT</name>
<comment type="caution">
    <text evidence="9">The sequence shown here is derived from an EMBL/GenBank/DDBJ whole genome shotgun (WGS) entry which is preliminary data.</text>
</comment>
<dbReference type="InterPro" id="IPR003423">
    <property type="entry name" value="OMP_efflux"/>
</dbReference>
<evidence type="ECO:0000256" key="2">
    <source>
        <dbReference type="ARBA" id="ARBA00007613"/>
    </source>
</evidence>
<protein>
    <submittedName>
        <fullName evidence="9">TolC family protein</fullName>
    </submittedName>
</protein>
<dbReference type="SUPFAM" id="SSF56954">
    <property type="entry name" value="Outer membrane efflux proteins (OEP)"/>
    <property type="match status" value="1"/>
</dbReference>
<evidence type="ECO:0000313" key="9">
    <source>
        <dbReference type="EMBL" id="MBU3853134.1"/>
    </source>
</evidence>
<proteinExistence type="inferred from homology"/>
<keyword evidence="7" id="KW-0998">Cell outer membrane</keyword>
<dbReference type="GO" id="GO:1990281">
    <property type="term" value="C:efflux pump complex"/>
    <property type="evidence" value="ECO:0007669"/>
    <property type="project" value="TreeGrafter"/>
</dbReference>
<organism evidence="9 10">
    <name type="scientific">Candidatus Paraprevotella stercoravium</name>
    <dbReference type="NCBI Taxonomy" id="2838725"/>
    <lineage>
        <taxon>Bacteria</taxon>
        <taxon>Pseudomonadati</taxon>
        <taxon>Bacteroidota</taxon>
        <taxon>Bacteroidia</taxon>
        <taxon>Bacteroidales</taxon>
        <taxon>Prevotellaceae</taxon>
        <taxon>Paraprevotella</taxon>
    </lineage>
</organism>
<evidence type="ECO:0000256" key="5">
    <source>
        <dbReference type="ARBA" id="ARBA00022692"/>
    </source>
</evidence>
<dbReference type="EMBL" id="JAHLFU010000091">
    <property type="protein sequence ID" value="MBU3853134.1"/>
    <property type="molecule type" value="Genomic_DNA"/>
</dbReference>
<comment type="subcellular location">
    <subcellularLocation>
        <location evidence="1">Cell outer membrane</location>
    </subcellularLocation>
</comment>
<evidence type="ECO:0000256" key="1">
    <source>
        <dbReference type="ARBA" id="ARBA00004442"/>
    </source>
</evidence>
<dbReference type="InterPro" id="IPR051906">
    <property type="entry name" value="TolC-like"/>
</dbReference>
<comment type="similarity">
    <text evidence="2">Belongs to the outer membrane factor (OMF) (TC 1.B.17) family.</text>
</comment>
<dbReference type="GO" id="GO:0015562">
    <property type="term" value="F:efflux transmembrane transporter activity"/>
    <property type="evidence" value="ECO:0007669"/>
    <property type="project" value="InterPro"/>
</dbReference>
<feature type="chain" id="PRO_5038737359" evidence="8">
    <location>
        <begin position="20"/>
        <end position="441"/>
    </location>
</feature>
<reference evidence="9" key="1">
    <citation type="journal article" date="2021" name="PeerJ">
        <title>Extensive microbial diversity within the chicken gut microbiome revealed by metagenomics and culture.</title>
        <authorList>
            <person name="Gilroy R."/>
            <person name="Ravi A."/>
            <person name="Getino M."/>
            <person name="Pursley I."/>
            <person name="Horton D.L."/>
            <person name="Alikhan N.F."/>
            <person name="Baker D."/>
            <person name="Gharbi K."/>
            <person name="Hall N."/>
            <person name="Watson M."/>
            <person name="Adriaenssens E.M."/>
            <person name="Foster-Nyarko E."/>
            <person name="Jarju S."/>
            <person name="Secka A."/>
            <person name="Antonio M."/>
            <person name="Oren A."/>
            <person name="Chaudhuri R.R."/>
            <person name="La Ragione R."/>
            <person name="Hildebrand F."/>
            <person name="Pallen M.J."/>
        </authorList>
    </citation>
    <scope>NUCLEOTIDE SEQUENCE</scope>
    <source>
        <strain evidence="9">G3-2149</strain>
    </source>
</reference>
<dbReference type="Gene3D" id="1.20.1600.10">
    <property type="entry name" value="Outer membrane efflux proteins (OEP)"/>
    <property type="match status" value="1"/>
</dbReference>
<reference evidence="9" key="2">
    <citation type="submission" date="2021-04" db="EMBL/GenBank/DDBJ databases">
        <authorList>
            <person name="Gilroy R."/>
        </authorList>
    </citation>
    <scope>NUCLEOTIDE SEQUENCE</scope>
    <source>
        <strain evidence="9">G3-2149</strain>
    </source>
</reference>
<keyword evidence="6" id="KW-0472">Membrane</keyword>
<dbReference type="PANTHER" id="PTHR30026">
    <property type="entry name" value="OUTER MEMBRANE PROTEIN TOLC"/>
    <property type="match status" value="1"/>
</dbReference>
<dbReference type="Proteomes" id="UP000823865">
    <property type="component" value="Unassembled WGS sequence"/>
</dbReference>
<sequence>MKKKMIFLAALFVSAGAVAQQNLPVYTLRQCLEVGLENNYSVRLVKVDEQISKENATKGNAGLLPTVDLTGSYGGDFGSTRTESRATGDITREQNAYDQSVNLGVNASWTVFDGFNLITNYKQLQLLKRQGELNTRIAMEDFIASLVAEYYNFIQQKIRLKNFHYTMRLSKERVRLVEARFNIGSFSGLDYQQAKVDFNADSAQYMKQQEALITSKIRLNELMANKNVDQWFELEDSLINLDASLNYEDLWQATLQANTSLLKAAQNTQLSEMDLKKALSRNYPYVKLNAGYGYTFNKYGLSSTRMRDNWGLNAGITVGFNLFDGSKRTQQRNARLTLESRKLEKEQLELALKSDMNTLWQAYQNNLQMLQLERENVIVAKDNYEIAHYRYMKGELSGFEVREAQKSLRDAEERLLTVEYDTKMCEISLLQISGNVLAYLH</sequence>
<evidence type="ECO:0000256" key="3">
    <source>
        <dbReference type="ARBA" id="ARBA00022448"/>
    </source>
</evidence>
<gene>
    <name evidence="9" type="ORF">H9789_04850</name>
</gene>
<accession>A0A9E2L5T2</accession>
<keyword evidence="4" id="KW-1134">Transmembrane beta strand</keyword>
<feature type="signal peptide" evidence="8">
    <location>
        <begin position="1"/>
        <end position="19"/>
    </location>
</feature>
<dbReference type="GO" id="GO:0009279">
    <property type="term" value="C:cell outer membrane"/>
    <property type="evidence" value="ECO:0007669"/>
    <property type="project" value="UniProtKB-SubCell"/>
</dbReference>
<keyword evidence="3" id="KW-0813">Transport</keyword>
<keyword evidence="8" id="KW-0732">Signal</keyword>
<dbReference type="Pfam" id="PF02321">
    <property type="entry name" value="OEP"/>
    <property type="match status" value="2"/>
</dbReference>
<evidence type="ECO:0000313" key="10">
    <source>
        <dbReference type="Proteomes" id="UP000823865"/>
    </source>
</evidence>
<evidence type="ECO:0000256" key="4">
    <source>
        <dbReference type="ARBA" id="ARBA00022452"/>
    </source>
</evidence>
<dbReference type="AlphaFoldDB" id="A0A9E2L5T2"/>
<keyword evidence="5" id="KW-0812">Transmembrane</keyword>
<evidence type="ECO:0000256" key="6">
    <source>
        <dbReference type="ARBA" id="ARBA00023136"/>
    </source>
</evidence>
<evidence type="ECO:0000256" key="7">
    <source>
        <dbReference type="ARBA" id="ARBA00023237"/>
    </source>
</evidence>
<dbReference type="PANTHER" id="PTHR30026:SF20">
    <property type="entry name" value="OUTER MEMBRANE PROTEIN TOLC"/>
    <property type="match status" value="1"/>
</dbReference>